<dbReference type="EMBL" id="JACIEA010000001">
    <property type="protein sequence ID" value="MBB3942845.1"/>
    <property type="molecule type" value="Genomic_DNA"/>
</dbReference>
<feature type="domain" description="Helix-turn-helix" evidence="1">
    <location>
        <begin position="6"/>
        <end position="54"/>
    </location>
</feature>
<proteinExistence type="predicted"/>
<protein>
    <submittedName>
        <fullName evidence="2">Excisionase family DNA binding protein</fullName>
    </submittedName>
</protein>
<accession>A0A840B3N7</accession>
<dbReference type="Pfam" id="PF12728">
    <property type="entry name" value="HTH_17"/>
    <property type="match status" value="1"/>
</dbReference>
<dbReference type="InterPro" id="IPR010093">
    <property type="entry name" value="SinI_DNA-bd"/>
</dbReference>
<dbReference type="AlphaFoldDB" id="A0A840B3N7"/>
<comment type="caution">
    <text evidence="2">The sequence shown here is derived from an EMBL/GenBank/DDBJ whole genome shotgun (WGS) entry which is preliminary data.</text>
</comment>
<evidence type="ECO:0000259" key="1">
    <source>
        <dbReference type="Pfam" id="PF12728"/>
    </source>
</evidence>
<dbReference type="SUPFAM" id="SSF46955">
    <property type="entry name" value="Putative DNA-binding domain"/>
    <property type="match status" value="1"/>
</dbReference>
<dbReference type="GO" id="GO:0003677">
    <property type="term" value="F:DNA binding"/>
    <property type="evidence" value="ECO:0007669"/>
    <property type="project" value="InterPro"/>
</dbReference>
<reference evidence="2 3" key="1">
    <citation type="submission" date="2020-08" db="EMBL/GenBank/DDBJ databases">
        <title>Genomic Encyclopedia of Type Strains, Phase IV (KMG-IV): sequencing the most valuable type-strain genomes for metagenomic binning, comparative biology and taxonomic classification.</title>
        <authorList>
            <person name="Goeker M."/>
        </authorList>
    </citation>
    <scope>NUCLEOTIDE SEQUENCE [LARGE SCALE GENOMIC DNA]</scope>
    <source>
        <strain evidence="2 3">DSM 29050</strain>
    </source>
</reference>
<dbReference type="InterPro" id="IPR041657">
    <property type="entry name" value="HTH_17"/>
</dbReference>
<gene>
    <name evidence="2" type="ORF">GGR91_001067</name>
</gene>
<dbReference type="InterPro" id="IPR009061">
    <property type="entry name" value="DNA-bd_dom_put_sf"/>
</dbReference>
<name>A0A840B3N7_9SPHN</name>
<dbReference type="RefSeq" id="WP_183940773.1">
    <property type="nucleotide sequence ID" value="NZ_BAABBG010000023.1"/>
</dbReference>
<keyword evidence="3" id="KW-1185">Reference proteome</keyword>
<evidence type="ECO:0000313" key="2">
    <source>
        <dbReference type="EMBL" id="MBB3942845.1"/>
    </source>
</evidence>
<dbReference type="Proteomes" id="UP000581447">
    <property type="component" value="Unassembled WGS sequence"/>
</dbReference>
<dbReference type="Gene3D" id="1.10.238.160">
    <property type="match status" value="1"/>
</dbReference>
<sequence>MNTEYLLTIDEAANRLRVHRSYIYKLINAGVLPQPIKLGRSARFKASELDKAIKSLCYKGDAS</sequence>
<organism evidence="2 3">
    <name type="scientific">Sphingorhabdus rigui</name>
    <dbReference type="NCBI Taxonomy" id="1282858"/>
    <lineage>
        <taxon>Bacteria</taxon>
        <taxon>Pseudomonadati</taxon>
        <taxon>Pseudomonadota</taxon>
        <taxon>Alphaproteobacteria</taxon>
        <taxon>Sphingomonadales</taxon>
        <taxon>Sphingomonadaceae</taxon>
        <taxon>Sphingorhabdus</taxon>
    </lineage>
</organism>
<dbReference type="NCBIfam" id="TIGR01764">
    <property type="entry name" value="excise"/>
    <property type="match status" value="1"/>
</dbReference>
<evidence type="ECO:0000313" key="3">
    <source>
        <dbReference type="Proteomes" id="UP000581447"/>
    </source>
</evidence>